<keyword evidence="3" id="KW-1185">Reference proteome</keyword>
<feature type="region of interest" description="Disordered" evidence="1">
    <location>
        <begin position="98"/>
        <end position="123"/>
    </location>
</feature>
<name>A0AAD2E776_9LAMI</name>
<proteinExistence type="predicted"/>
<evidence type="ECO:0000313" key="2">
    <source>
        <dbReference type="EMBL" id="CAI9778723.1"/>
    </source>
</evidence>
<dbReference type="Proteomes" id="UP000834106">
    <property type="component" value="Chromosome 16"/>
</dbReference>
<evidence type="ECO:0000256" key="1">
    <source>
        <dbReference type="SAM" id="MobiDB-lite"/>
    </source>
</evidence>
<dbReference type="EMBL" id="OU503051">
    <property type="protein sequence ID" value="CAI9778723.1"/>
    <property type="molecule type" value="Genomic_DNA"/>
</dbReference>
<protein>
    <submittedName>
        <fullName evidence="2">Uncharacterized protein</fullName>
    </submittedName>
</protein>
<reference evidence="2" key="1">
    <citation type="submission" date="2023-05" db="EMBL/GenBank/DDBJ databases">
        <authorList>
            <person name="Huff M."/>
        </authorList>
    </citation>
    <scope>NUCLEOTIDE SEQUENCE</scope>
</reference>
<dbReference type="AlphaFoldDB" id="A0AAD2E776"/>
<organism evidence="2 3">
    <name type="scientific">Fraxinus pennsylvanica</name>
    <dbReference type="NCBI Taxonomy" id="56036"/>
    <lineage>
        <taxon>Eukaryota</taxon>
        <taxon>Viridiplantae</taxon>
        <taxon>Streptophyta</taxon>
        <taxon>Embryophyta</taxon>
        <taxon>Tracheophyta</taxon>
        <taxon>Spermatophyta</taxon>
        <taxon>Magnoliopsida</taxon>
        <taxon>eudicotyledons</taxon>
        <taxon>Gunneridae</taxon>
        <taxon>Pentapetalae</taxon>
        <taxon>asterids</taxon>
        <taxon>lamiids</taxon>
        <taxon>Lamiales</taxon>
        <taxon>Oleaceae</taxon>
        <taxon>Oleeae</taxon>
        <taxon>Fraxinus</taxon>
    </lineage>
</organism>
<sequence length="123" mass="13334">MLATAGFLPFGTLTSNLIEVTESTSRIWDDGPVAVLIMKMLFGELVKFEKEPVDKFTWLENTAIEMGFIGGEIELGYLQGADREFGALGFVEDVEAGAANGDEDGSRRSDKFFITATTNATPS</sequence>
<gene>
    <name evidence="2" type="ORF">FPE_LOCUS26153</name>
</gene>
<evidence type="ECO:0000313" key="3">
    <source>
        <dbReference type="Proteomes" id="UP000834106"/>
    </source>
</evidence>
<accession>A0AAD2E776</accession>